<protein>
    <recommendedName>
        <fullName evidence="5">LysM domain-containing protein</fullName>
    </recommendedName>
</protein>
<accession>A0A939BQC5</accession>
<gene>
    <name evidence="3" type="ORF">JOC47_003012</name>
</gene>
<feature type="compositionally biased region" description="Basic residues" evidence="1">
    <location>
        <begin position="1064"/>
        <end position="1074"/>
    </location>
</feature>
<evidence type="ECO:0008006" key="5">
    <source>
        <dbReference type="Google" id="ProtNLM"/>
    </source>
</evidence>
<evidence type="ECO:0000256" key="1">
    <source>
        <dbReference type="SAM" id="MobiDB-lite"/>
    </source>
</evidence>
<name>A0A939BQC5_9FIRM</name>
<evidence type="ECO:0000313" key="3">
    <source>
        <dbReference type="EMBL" id="MBM7558142.1"/>
    </source>
</evidence>
<feature type="compositionally biased region" description="Basic and acidic residues" evidence="1">
    <location>
        <begin position="1054"/>
        <end position="1063"/>
    </location>
</feature>
<proteinExistence type="predicted"/>
<keyword evidence="2" id="KW-0472">Membrane</keyword>
<organism evidence="3 4">
    <name type="scientific">Halanaerobacter jeridensis</name>
    <dbReference type="NCBI Taxonomy" id="706427"/>
    <lineage>
        <taxon>Bacteria</taxon>
        <taxon>Bacillati</taxon>
        <taxon>Bacillota</taxon>
        <taxon>Clostridia</taxon>
        <taxon>Halanaerobiales</taxon>
        <taxon>Halobacteroidaceae</taxon>
        <taxon>Halanaerobacter</taxon>
    </lineage>
</organism>
<dbReference type="EMBL" id="JAFBDQ010000028">
    <property type="protein sequence ID" value="MBM7558142.1"/>
    <property type="molecule type" value="Genomic_DNA"/>
</dbReference>
<dbReference type="RefSeq" id="WP_204703159.1">
    <property type="nucleotide sequence ID" value="NZ_JAFBDQ010000028.1"/>
</dbReference>
<evidence type="ECO:0000313" key="4">
    <source>
        <dbReference type="Proteomes" id="UP000774000"/>
    </source>
</evidence>
<keyword evidence="4" id="KW-1185">Reference proteome</keyword>
<keyword evidence="2" id="KW-1133">Transmembrane helix</keyword>
<reference evidence="3" key="1">
    <citation type="submission" date="2021-01" db="EMBL/GenBank/DDBJ databases">
        <title>Genomic Encyclopedia of Type Strains, Phase IV (KMG-IV): sequencing the most valuable type-strain genomes for metagenomic binning, comparative biology and taxonomic classification.</title>
        <authorList>
            <person name="Goeker M."/>
        </authorList>
    </citation>
    <scope>NUCLEOTIDE SEQUENCE</scope>
    <source>
        <strain evidence="3">DSM 23230</strain>
    </source>
</reference>
<comment type="caution">
    <text evidence="3">The sequence shown here is derived from an EMBL/GenBank/DDBJ whole genome shotgun (WGS) entry which is preliminary data.</text>
</comment>
<feature type="transmembrane region" description="Helical" evidence="2">
    <location>
        <begin position="494"/>
        <end position="519"/>
    </location>
</feature>
<dbReference type="Proteomes" id="UP000774000">
    <property type="component" value="Unassembled WGS sequence"/>
</dbReference>
<feature type="region of interest" description="Disordered" evidence="1">
    <location>
        <begin position="1041"/>
        <end position="1089"/>
    </location>
</feature>
<evidence type="ECO:0000256" key="2">
    <source>
        <dbReference type="SAM" id="Phobius"/>
    </source>
</evidence>
<sequence>MQNNNKRVYEVKKGDRLWDIAERELGDPTRWEEITKSDGSTFKKEEVENLQEGEILNLPPITHKELLTFSNLTNLEWQFVDIEGIIQSRKSGQQGENIQSTKLNDLLSDPKSFVSYNSVKKSYSYPYLKNKTGENINLTDEEKEKGLAEMRSKAGIAMEYLEKWTEEGNQKGKFIEDWEVIYGADNYKVVKDYIDQIQADANPNKSKEDLESIVPSREKVEQDKKTRAKIKAGFELGELVINVSILKGEVSSGKKIVEKKLLNESIDKISKGTATAAVQKVIKKINCTPLNILSLIYFNKGSKLEFAKAAEGLLKEETLQHFKEEGLISREELSEYLKKNSIVQVTQNIDMFKTEFKVVALKKGNTIVVSYQGKRPKDNKLLPEEFDYLQMVCDKLRRSGDYDEQSNIVFTGYEGGADLSFLNTLLMPNKSANATLFYNNLRELKDYMNFTPHDFNKEYTKNIKIDAKIKDMGKKVADYAVELALTTALIKTGIIGGTVTLGAGVIGIPIVMIAIGIILDLGMDSYDNSKLEEKYNSLKKLEYIKDEKSIAAKNLSPELPEHIRRMNKENNPGTIKGYIEDEFLYGEPRKLLVNNSKLISNDLLSEAGDTVKMKKDDALYFLFQKIEKIVDYNYKIEKKDYSTTVGSRKVDIEYVVYQEDIWGPEAAEFASLEMTEKTKLEVCWALGKNSQDHYEIKGILAYDPTPNDQVFDYLTPNKPLFLPLKSEIADKTLTEIIASISTTQDEDKKERLAYFKYQFYKVARKLKKDFDEHQMVMNLIEMIGIMQRKFLDKWQTSFEYIYPLTEGIKASNKLPSKSQLSKDKKEIRNEFAFMPYLQDDGNINRNNPQLHDEYIISVFKSMMQKHKERIEYSYYKSMSYNSTMFSAMAGTSSTVFSENAHSKVKYGLEKYKEEYSHEFEAKLTNVSEQKKEINQEFLQLIKRVQYRVMRSPSYDPAVVVFFNYYQQVFDLLEQDPQLVKKYYQLEEVNGHQDYPDATHVITIHPDYKNKIEYKYNPCDEIIGGELKLYITEEKEDKQAVKDNLDANSIPKTTTIERTKDSEKQKKKRENKKATGKSSPSPKFREKRKLLRGLNKKSSVEEIKEAAQIVISEARRKKKVIIAEMLEDYLSGMYNQKRVDDKKLRILDAVKTAEVELKLKIDKNLVWEINRRVFSNPDFEPGQRIKFDLKESILVNPYNGTIEEFLNPSKQSRLTVEADFELKKVLNRDKLDLRGKMIYTWKNNYRWLAGRKKLVSSYGYIDDYLFKKLADKRVAKTYKLYSNWDYYLEDSISLNSLGIDYSKHWYWKGFCICPQV</sequence>
<keyword evidence="2" id="KW-0812">Transmembrane</keyword>